<protein>
    <submittedName>
        <fullName evidence="9">Breast carcinoma amplified sequence 2</fullName>
    </submittedName>
</protein>
<comment type="similarity">
    <text evidence="2">Belongs to the SPF27 family.</text>
</comment>
<feature type="compositionally biased region" description="Low complexity" evidence="8">
    <location>
        <begin position="30"/>
        <end position="43"/>
    </location>
</feature>
<name>A0A0N0V7J8_FUSLA</name>
<dbReference type="GO" id="GO:0000974">
    <property type="term" value="C:Prp19 complex"/>
    <property type="evidence" value="ECO:0007669"/>
    <property type="project" value="TreeGrafter"/>
</dbReference>
<dbReference type="GO" id="GO:0071013">
    <property type="term" value="C:catalytic step 2 spliceosome"/>
    <property type="evidence" value="ECO:0007669"/>
    <property type="project" value="TreeGrafter"/>
</dbReference>
<reference evidence="9 10" key="1">
    <citation type="submission" date="2015-04" db="EMBL/GenBank/DDBJ databases">
        <title>The draft genome sequence of Fusarium langsethiae, a T-2/HT-2 mycotoxin producer.</title>
        <authorList>
            <person name="Lysoe E."/>
            <person name="Divon H.H."/>
            <person name="Terzi V."/>
            <person name="Orru L."/>
            <person name="Lamontanara A."/>
            <person name="Kolseth A.-K."/>
            <person name="Frandsen R.J."/>
            <person name="Nielsen K."/>
            <person name="Thrane U."/>
        </authorList>
    </citation>
    <scope>NUCLEOTIDE SEQUENCE [LARGE SCALE GENOMIC DNA]</scope>
    <source>
        <strain evidence="9 10">Fl201059</strain>
    </source>
</reference>
<dbReference type="InterPro" id="IPR008409">
    <property type="entry name" value="SPF27"/>
</dbReference>
<evidence type="ECO:0000313" key="10">
    <source>
        <dbReference type="Proteomes" id="UP000037904"/>
    </source>
</evidence>
<comment type="subcellular location">
    <subcellularLocation>
        <location evidence="1">Nucleus</location>
    </subcellularLocation>
</comment>
<feature type="coiled-coil region" evidence="7">
    <location>
        <begin position="112"/>
        <end position="146"/>
    </location>
</feature>
<dbReference type="GO" id="GO:0006397">
    <property type="term" value="P:mRNA processing"/>
    <property type="evidence" value="ECO:0007669"/>
    <property type="project" value="UniProtKB-KW"/>
</dbReference>
<keyword evidence="10" id="KW-1185">Reference proteome</keyword>
<organism evidence="9 10">
    <name type="scientific">Fusarium langsethiae</name>
    <dbReference type="NCBI Taxonomy" id="179993"/>
    <lineage>
        <taxon>Eukaryota</taxon>
        <taxon>Fungi</taxon>
        <taxon>Dikarya</taxon>
        <taxon>Ascomycota</taxon>
        <taxon>Pezizomycotina</taxon>
        <taxon>Sordariomycetes</taxon>
        <taxon>Hypocreomycetidae</taxon>
        <taxon>Hypocreales</taxon>
        <taxon>Nectriaceae</taxon>
        <taxon>Fusarium</taxon>
    </lineage>
</organism>
<keyword evidence="7" id="KW-0175">Coiled coil</keyword>
<evidence type="ECO:0000256" key="4">
    <source>
        <dbReference type="ARBA" id="ARBA00022728"/>
    </source>
</evidence>
<dbReference type="Pfam" id="PF05700">
    <property type="entry name" value="BCAS2"/>
    <property type="match status" value="1"/>
</dbReference>
<dbReference type="EMBL" id="JXCE01000044">
    <property type="protein sequence ID" value="KPA43335.1"/>
    <property type="molecule type" value="Genomic_DNA"/>
</dbReference>
<dbReference type="GO" id="GO:0008380">
    <property type="term" value="P:RNA splicing"/>
    <property type="evidence" value="ECO:0007669"/>
    <property type="project" value="UniProtKB-KW"/>
</dbReference>
<dbReference type="Proteomes" id="UP000037904">
    <property type="component" value="Unassembled WGS sequence"/>
</dbReference>
<comment type="caution">
    <text evidence="9">The sequence shown here is derived from an EMBL/GenBank/DDBJ whole genome shotgun (WGS) entry which is preliminary data.</text>
</comment>
<dbReference type="OrthoDB" id="205794at2759"/>
<keyword evidence="6" id="KW-0539">Nucleus</keyword>
<evidence type="ECO:0000256" key="2">
    <source>
        <dbReference type="ARBA" id="ARBA00010788"/>
    </source>
</evidence>
<keyword evidence="3" id="KW-0507">mRNA processing</keyword>
<dbReference type="AlphaFoldDB" id="A0A0N0V7J8"/>
<dbReference type="PANTHER" id="PTHR13296:SF0">
    <property type="entry name" value="PRE-MRNA-SPLICING FACTOR SPF27"/>
    <property type="match status" value="1"/>
</dbReference>
<evidence type="ECO:0000256" key="1">
    <source>
        <dbReference type="ARBA" id="ARBA00004123"/>
    </source>
</evidence>
<accession>A0A0N0V7J8</accession>
<evidence type="ECO:0000256" key="6">
    <source>
        <dbReference type="ARBA" id="ARBA00023242"/>
    </source>
</evidence>
<sequence>MPIAPAYHESLPYVDQEPTPEALAAARALITAEASSQAPQPSSNTEPSFSPAITAELERVSKSTLLAPLDLSRYEAPSPSAPPATALPAAAVAHSYLSSRLTNLELLERWGKNAWLLGNHELEAELQALERELAATKREVDIVNLERQKRQTTVGAEIKTLDDTWRAGIGRVLETEVAVEELRRKIREELARRATQSRGDNAPRCNARVIDN</sequence>
<evidence type="ECO:0000256" key="7">
    <source>
        <dbReference type="SAM" id="Coils"/>
    </source>
</evidence>
<keyword evidence="5" id="KW-0508">mRNA splicing</keyword>
<dbReference type="GO" id="GO:0071011">
    <property type="term" value="C:precatalytic spliceosome"/>
    <property type="evidence" value="ECO:0007669"/>
    <property type="project" value="TreeGrafter"/>
</dbReference>
<evidence type="ECO:0000256" key="5">
    <source>
        <dbReference type="ARBA" id="ARBA00023187"/>
    </source>
</evidence>
<evidence type="ECO:0000313" key="9">
    <source>
        <dbReference type="EMBL" id="KPA43335.1"/>
    </source>
</evidence>
<keyword evidence="4" id="KW-0747">Spliceosome</keyword>
<dbReference type="PANTHER" id="PTHR13296">
    <property type="entry name" value="BCAS2 PROTEIN"/>
    <property type="match status" value="1"/>
</dbReference>
<proteinExistence type="inferred from homology"/>
<evidence type="ECO:0000256" key="8">
    <source>
        <dbReference type="SAM" id="MobiDB-lite"/>
    </source>
</evidence>
<gene>
    <name evidence="9" type="ORF">FLAG1_03714</name>
</gene>
<feature type="region of interest" description="Disordered" evidence="8">
    <location>
        <begin position="30"/>
        <end position="52"/>
    </location>
</feature>
<evidence type="ECO:0000256" key="3">
    <source>
        <dbReference type="ARBA" id="ARBA00022664"/>
    </source>
</evidence>
<feature type="region of interest" description="Disordered" evidence="8">
    <location>
        <begin position="193"/>
        <end position="212"/>
    </location>
</feature>